<feature type="modified residue" description="4-aspartylphosphate" evidence="2">
    <location>
        <position position="147"/>
    </location>
</feature>
<evidence type="ECO:0000313" key="5">
    <source>
        <dbReference type="Proteomes" id="UP000178109"/>
    </source>
</evidence>
<dbReference type="SUPFAM" id="SSF52172">
    <property type="entry name" value="CheY-like"/>
    <property type="match status" value="1"/>
</dbReference>
<keyword evidence="1 2" id="KW-0597">Phosphoprotein</keyword>
<evidence type="ECO:0000256" key="2">
    <source>
        <dbReference type="PROSITE-ProRule" id="PRU00169"/>
    </source>
</evidence>
<dbReference type="SUPFAM" id="SSF47384">
    <property type="entry name" value="Homodimeric domain of signal transducing histidine kinase"/>
    <property type="match status" value="1"/>
</dbReference>
<protein>
    <recommendedName>
        <fullName evidence="3">Response regulatory domain-containing protein</fullName>
    </recommendedName>
</protein>
<dbReference type="InterPro" id="IPR036097">
    <property type="entry name" value="HisK_dim/P_sf"/>
</dbReference>
<dbReference type="InterPro" id="IPR003661">
    <property type="entry name" value="HisK_dim/P_dom"/>
</dbReference>
<dbReference type="PROSITE" id="PS50110">
    <property type="entry name" value="RESPONSE_REGULATORY"/>
    <property type="match status" value="1"/>
</dbReference>
<dbReference type="STRING" id="1798553.A3H70_04825"/>
<gene>
    <name evidence="4" type="ORF">A3H70_04825</name>
</gene>
<evidence type="ECO:0000313" key="4">
    <source>
        <dbReference type="EMBL" id="OGY92171.1"/>
    </source>
</evidence>
<dbReference type="Gene3D" id="3.40.50.2300">
    <property type="match status" value="1"/>
</dbReference>
<organism evidence="4 5">
    <name type="scientific">Candidatus Komeilibacteria bacterium RIFCSPLOWO2_02_FULL_48_11</name>
    <dbReference type="NCBI Taxonomy" id="1798553"/>
    <lineage>
        <taxon>Bacteria</taxon>
        <taxon>Candidatus Komeiliibacteriota</taxon>
    </lineage>
</organism>
<name>A0A1G2BSW1_9BACT</name>
<dbReference type="InterPro" id="IPR050595">
    <property type="entry name" value="Bact_response_regulator"/>
</dbReference>
<dbReference type="PANTHER" id="PTHR44591">
    <property type="entry name" value="STRESS RESPONSE REGULATOR PROTEIN 1"/>
    <property type="match status" value="1"/>
</dbReference>
<dbReference type="Gene3D" id="1.10.287.130">
    <property type="match status" value="1"/>
</dbReference>
<dbReference type="PANTHER" id="PTHR44591:SF21">
    <property type="entry name" value="TWO-COMPONENT RESPONSE REGULATOR"/>
    <property type="match status" value="1"/>
</dbReference>
<dbReference type="AlphaFoldDB" id="A0A1G2BSW1"/>
<dbReference type="CDD" id="cd00082">
    <property type="entry name" value="HisKA"/>
    <property type="match status" value="1"/>
</dbReference>
<dbReference type="GO" id="GO:0000155">
    <property type="term" value="F:phosphorelay sensor kinase activity"/>
    <property type="evidence" value="ECO:0007669"/>
    <property type="project" value="InterPro"/>
</dbReference>
<comment type="caution">
    <text evidence="4">The sequence shown here is derived from an EMBL/GenBank/DDBJ whole genome shotgun (WGS) entry which is preliminary data.</text>
</comment>
<dbReference type="SMART" id="SM00448">
    <property type="entry name" value="REC"/>
    <property type="match status" value="1"/>
</dbReference>
<dbReference type="InterPro" id="IPR001789">
    <property type="entry name" value="Sig_transdc_resp-reg_receiver"/>
</dbReference>
<dbReference type="Pfam" id="PF00512">
    <property type="entry name" value="HisKA"/>
    <property type="match status" value="1"/>
</dbReference>
<sequence length="224" mass="25087">MDSDRVLEEETATKREQRLKDLRHALKNHLVIIIGYAQLLQEDKGSDQHSKDCVSKILTAAWQAAELVSSLNQDPACAERIGSSVAPAATNIPMVRSHKILIVEDDEAVRVFLYKVLSKQHQVEMALHGEEALEKFASSRFDAVLIDLGLPGMTGDRVAKEIRRLDPEVATILVSGSELKEDDPKLSAFDFRIQKPFQDMQEVKNVVAQAIELSVILQRNFDNE</sequence>
<evidence type="ECO:0000256" key="1">
    <source>
        <dbReference type="ARBA" id="ARBA00022553"/>
    </source>
</evidence>
<dbReference type="EMBL" id="MHKO01000027">
    <property type="protein sequence ID" value="OGY92171.1"/>
    <property type="molecule type" value="Genomic_DNA"/>
</dbReference>
<dbReference type="Pfam" id="PF00072">
    <property type="entry name" value="Response_reg"/>
    <property type="match status" value="1"/>
</dbReference>
<dbReference type="Proteomes" id="UP000178109">
    <property type="component" value="Unassembled WGS sequence"/>
</dbReference>
<dbReference type="InterPro" id="IPR011006">
    <property type="entry name" value="CheY-like_superfamily"/>
</dbReference>
<proteinExistence type="predicted"/>
<accession>A0A1G2BSW1</accession>
<dbReference type="CDD" id="cd00156">
    <property type="entry name" value="REC"/>
    <property type="match status" value="1"/>
</dbReference>
<evidence type="ECO:0000259" key="3">
    <source>
        <dbReference type="PROSITE" id="PS50110"/>
    </source>
</evidence>
<reference evidence="4 5" key="1">
    <citation type="journal article" date="2016" name="Nat. Commun.">
        <title>Thousands of microbial genomes shed light on interconnected biogeochemical processes in an aquifer system.</title>
        <authorList>
            <person name="Anantharaman K."/>
            <person name="Brown C.T."/>
            <person name="Hug L.A."/>
            <person name="Sharon I."/>
            <person name="Castelle C.J."/>
            <person name="Probst A.J."/>
            <person name="Thomas B.C."/>
            <person name="Singh A."/>
            <person name="Wilkins M.J."/>
            <person name="Karaoz U."/>
            <person name="Brodie E.L."/>
            <person name="Williams K.H."/>
            <person name="Hubbard S.S."/>
            <person name="Banfield J.F."/>
        </authorList>
    </citation>
    <scope>NUCLEOTIDE SEQUENCE [LARGE SCALE GENOMIC DNA]</scope>
</reference>
<feature type="domain" description="Response regulatory" evidence="3">
    <location>
        <begin position="99"/>
        <end position="210"/>
    </location>
</feature>